<feature type="compositionally biased region" description="Basic and acidic residues" evidence="2">
    <location>
        <begin position="851"/>
        <end position="860"/>
    </location>
</feature>
<evidence type="ECO:0000313" key="4">
    <source>
        <dbReference type="EMBL" id="PAV23657.1"/>
    </source>
</evidence>
<dbReference type="PANTHER" id="PTHR12161">
    <property type="entry name" value="IST1 FAMILY MEMBER"/>
    <property type="match status" value="1"/>
</dbReference>
<dbReference type="PANTHER" id="PTHR12161:SF5">
    <property type="entry name" value="IST1 HOMOLOG"/>
    <property type="match status" value="1"/>
</dbReference>
<proteinExistence type="inferred from homology"/>
<feature type="region of interest" description="Disordered" evidence="2">
    <location>
        <begin position="843"/>
        <end position="1352"/>
    </location>
</feature>
<dbReference type="InterPro" id="IPR042277">
    <property type="entry name" value="IST1-like"/>
</dbReference>
<dbReference type="OrthoDB" id="29853at2759"/>
<feature type="region of interest" description="Disordered" evidence="2">
    <location>
        <begin position="753"/>
        <end position="810"/>
    </location>
</feature>
<feature type="compositionally biased region" description="Acidic residues" evidence="2">
    <location>
        <begin position="699"/>
        <end position="716"/>
    </location>
</feature>
<feature type="compositionally biased region" description="Polar residues" evidence="2">
    <location>
        <begin position="1073"/>
        <end position="1099"/>
    </location>
</feature>
<evidence type="ECO:0000256" key="2">
    <source>
        <dbReference type="SAM" id="MobiDB-lite"/>
    </source>
</evidence>
<comment type="similarity">
    <text evidence="1">Belongs to the IST1 family.</text>
</comment>
<protein>
    <recommendedName>
        <fullName evidence="3">Rab-GAP TBC domain-containing protein</fullName>
    </recommendedName>
</protein>
<accession>A0A286UVP5</accession>
<feature type="compositionally biased region" description="Low complexity" evidence="2">
    <location>
        <begin position="917"/>
        <end position="938"/>
    </location>
</feature>
<feature type="compositionally biased region" description="Low complexity" evidence="2">
    <location>
        <begin position="1185"/>
        <end position="1198"/>
    </location>
</feature>
<evidence type="ECO:0000259" key="3">
    <source>
        <dbReference type="PROSITE" id="PS50086"/>
    </source>
</evidence>
<dbReference type="PROSITE" id="PS50086">
    <property type="entry name" value="TBC_RABGAP"/>
    <property type="match status" value="1"/>
</dbReference>
<dbReference type="InterPro" id="IPR035969">
    <property type="entry name" value="Rab-GAP_TBC_sf"/>
</dbReference>
<evidence type="ECO:0000313" key="5">
    <source>
        <dbReference type="Proteomes" id="UP000217199"/>
    </source>
</evidence>
<organism evidence="4 5">
    <name type="scientific">Pyrrhoderma noxium</name>
    <dbReference type="NCBI Taxonomy" id="2282107"/>
    <lineage>
        <taxon>Eukaryota</taxon>
        <taxon>Fungi</taxon>
        <taxon>Dikarya</taxon>
        <taxon>Basidiomycota</taxon>
        <taxon>Agaricomycotina</taxon>
        <taxon>Agaricomycetes</taxon>
        <taxon>Hymenochaetales</taxon>
        <taxon>Hymenochaetaceae</taxon>
        <taxon>Pyrrhoderma</taxon>
    </lineage>
</organism>
<reference evidence="4 5" key="1">
    <citation type="journal article" date="2017" name="Mol. Ecol.">
        <title>Comparative and population genomic landscape of Phellinus noxius: A hypervariable fungus causing root rot in trees.</title>
        <authorList>
            <person name="Chung C.L."/>
            <person name="Lee T.J."/>
            <person name="Akiba M."/>
            <person name="Lee H.H."/>
            <person name="Kuo T.H."/>
            <person name="Liu D."/>
            <person name="Ke H.M."/>
            <person name="Yokoi T."/>
            <person name="Roa M.B."/>
            <person name="Lu M.J."/>
            <person name="Chang Y.Y."/>
            <person name="Ann P.J."/>
            <person name="Tsai J.N."/>
            <person name="Chen C.Y."/>
            <person name="Tzean S.S."/>
            <person name="Ota Y."/>
            <person name="Hattori T."/>
            <person name="Sahashi N."/>
            <person name="Liou R.F."/>
            <person name="Kikuchi T."/>
            <person name="Tsai I.J."/>
        </authorList>
    </citation>
    <scope>NUCLEOTIDE SEQUENCE [LARGE SCALE GENOMIC DNA]</scope>
    <source>
        <strain evidence="4 5">FFPRI411160</strain>
    </source>
</reference>
<sequence>MLAKRAWIRETNPKHQRKLIPVALAAHFAPGLSSTTAMASKWEPLVVKSQLRLAAQRLGQLQDRADSRAAITSRDIATLLEQRDVSLARAKAQRLMLEDAVSNAMEILEMHCGVILERFADLDKDEANLHSSVIEAISSIIYAATFTDCQDLLLVREMLVRKLGPDFALSAMHNSEGHVSQRILNLMHWKPSASELEDNLQKIARNFNVDWKPQMKMDEKLAILSEVLDTTNLLGTVDLQKLRTISLSGLPSEPQWLRPRVWKILLGTTPVLKVQWDSEAQKKRESYYDLIKRILVTIPALPPPTTPLSESDKNLVAIVESLSRVPPNLFSGLEDPAEQSKLCPLHEHAPDEIRISFSFSLDDRLRLIDNDPSTDEANASFDTTPEIRLDVGSPQEAEFDLSKVAQGEPIIQQASTTLSTSNPLSVKSFRNIPAHSSHISALLRLLYMHKALNPAHESPHTASLLVPLYAVMNQEVETVEIAHAEADSFWLFEALLHEVSELEETEGGLVWLKKLHDRLALTDNELLEDLVLKGLDPALPQYSYRWLAPILSHTLPFSSILFAWDSILSQPEISRGSNPKLEHLVDICTAMLVRARAPLFLLGKSDKKSLGGLWEVESPIVERQQFKPWELGNAFMEGMTLLQNYPIEQVGGMERVLQIAGDILSQRDQINKPAQTVNSGYGAILRDTLWRGFTNNVETTDDSPENSEDSSDEDGNETEHEIVPKSDNSESQASASGWGSYLKTTVIRGITNQSAMDDSPSPSPIPSPAISATPSPNSSPQRNTEDTSPDASRTHERKDSSSASSSSGIWGYATKLRQSDMAARLSRASTNLSAKALDAWTARSAPAHEVVSFDKKREESLSGTDTARKMAQHAREGPRHGSVPVIDRSEVYSPPPRPAFFKAPRDTRMFSPDEVASLKIPDSPESSSSSSLSTSTISAGHGRAESLMASLPSWASLQPTTPRPKSAPRPLLLSTSSLVATSPSRSANSTPTPDRGQWNDVLNHRVVSPKRQDSQYSQSSVSSRPSSLAPSPKLGPIDWDSDHSVSRRVPLNRQSISPMAPRFRTAHMRRDNSISSQSEFGVLSSRASDSSPKELSTSLADEDSKSARGSSPGSPSTLPSSPPPRTPVASTNQTQSSVRVKNPERQRGSVILSESSLPVLESQPEIKKPSRKAPPKLLGLDDNSDSSAPSASTLSRATSRVRSKRFGSSSSRSSLKTKTREGSSISSPMQASPISIPSPSSLAAPDMDSEAEIATTPKATHFPSTSPTGEGLSRSPRRRKISMEDRERRRKVSGEIGQGRVRKISSSRRVSGDHRRDSATGHDGDDEGYDELLSAYESEEGSRNGHASSVEA</sequence>
<dbReference type="GO" id="GO:0015031">
    <property type="term" value="P:protein transport"/>
    <property type="evidence" value="ECO:0007669"/>
    <property type="project" value="InterPro"/>
</dbReference>
<dbReference type="Proteomes" id="UP000217199">
    <property type="component" value="Unassembled WGS sequence"/>
</dbReference>
<dbReference type="Pfam" id="PF03398">
    <property type="entry name" value="Ist1"/>
    <property type="match status" value="1"/>
</dbReference>
<feature type="domain" description="Rab-GAP TBC" evidence="3">
    <location>
        <begin position="252"/>
        <end position="571"/>
    </location>
</feature>
<dbReference type="SUPFAM" id="SSF47923">
    <property type="entry name" value="Ypt/Rab-GAP domain of gyp1p"/>
    <property type="match status" value="2"/>
</dbReference>
<comment type="caution">
    <text evidence="4">The sequence shown here is derived from an EMBL/GenBank/DDBJ whole genome shotgun (WGS) entry which is preliminary data.</text>
</comment>
<dbReference type="Pfam" id="PF00566">
    <property type="entry name" value="RabGAP-TBC"/>
    <property type="match status" value="1"/>
</dbReference>
<dbReference type="STRING" id="2282107.A0A286UVP5"/>
<feature type="compositionally biased region" description="Low complexity" evidence="2">
    <location>
        <begin position="768"/>
        <end position="780"/>
    </location>
</feature>
<dbReference type="Gene3D" id="1.10.472.80">
    <property type="entry name" value="Ypt/Rab-GAP domain of gyp1p, domain 3"/>
    <property type="match status" value="1"/>
</dbReference>
<feature type="compositionally biased region" description="Low complexity" evidence="2">
    <location>
        <begin position="970"/>
        <end position="987"/>
    </location>
</feature>
<dbReference type="InterPro" id="IPR000195">
    <property type="entry name" value="Rab-GAP-TBC_dom"/>
</dbReference>
<feature type="compositionally biased region" description="Basic and acidic residues" evidence="2">
    <location>
        <begin position="717"/>
        <end position="728"/>
    </location>
</feature>
<feature type="compositionally biased region" description="Low complexity" evidence="2">
    <location>
        <begin position="1223"/>
        <end position="1245"/>
    </location>
</feature>
<dbReference type="InterPro" id="IPR005061">
    <property type="entry name" value="Ist1"/>
</dbReference>
<evidence type="ECO:0000256" key="1">
    <source>
        <dbReference type="ARBA" id="ARBA00005536"/>
    </source>
</evidence>
<dbReference type="InParanoid" id="A0A286UVP5"/>
<keyword evidence="5" id="KW-1185">Reference proteome</keyword>
<feature type="region of interest" description="Disordered" evidence="2">
    <location>
        <begin position="695"/>
        <end position="737"/>
    </location>
</feature>
<dbReference type="Gene3D" id="1.20.1260.60">
    <property type="entry name" value="Vacuolar protein sorting-associated protein Ist1"/>
    <property type="match status" value="1"/>
</dbReference>
<feature type="compositionally biased region" description="Polar residues" evidence="2">
    <location>
        <begin position="1128"/>
        <end position="1139"/>
    </location>
</feature>
<dbReference type="EMBL" id="NBII01000001">
    <property type="protein sequence ID" value="PAV23657.1"/>
    <property type="molecule type" value="Genomic_DNA"/>
</dbReference>
<name>A0A286UVP5_9AGAM</name>
<feature type="compositionally biased region" description="Low complexity" evidence="2">
    <location>
        <begin position="1108"/>
        <end position="1119"/>
    </location>
</feature>
<gene>
    <name evidence="4" type="ORF">PNOK_0072500</name>
</gene>
<feature type="compositionally biased region" description="Basic and acidic residues" evidence="2">
    <location>
        <begin position="1310"/>
        <end position="1323"/>
    </location>
</feature>
<feature type="compositionally biased region" description="Low complexity" evidence="2">
    <location>
        <begin position="1014"/>
        <end position="1032"/>
    </location>
</feature>